<sequence>MSQRSHLTESEAWRVVGRLEGGQTKAEVAEAIGVSQSVISRIWNRFMETGNAGRRSGQGRRHATTPNEDHNLTLTVRRHRNMNVTLLQTAPSLGYWHHSFDTNYLKPPSCCRSVCSPTNGVGHVNSKAPSRLQGGGQQSM</sequence>
<dbReference type="AlphaFoldDB" id="A0A8T0EYG4"/>
<dbReference type="Proteomes" id="UP000807504">
    <property type="component" value="Unassembled WGS sequence"/>
</dbReference>
<comment type="caution">
    <text evidence="3">The sequence shown here is derived from an EMBL/GenBank/DDBJ whole genome shotgun (WGS) entry which is preliminary data.</text>
</comment>
<dbReference type="InterPro" id="IPR001387">
    <property type="entry name" value="Cro/C1-type_HTH"/>
</dbReference>
<proteinExistence type="predicted"/>
<evidence type="ECO:0000256" key="1">
    <source>
        <dbReference type="ARBA" id="ARBA00004123"/>
    </source>
</evidence>
<dbReference type="CDD" id="cd00093">
    <property type="entry name" value="HTH_XRE"/>
    <property type="match status" value="1"/>
</dbReference>
<reference evidence="3" key="2">
    <citation type="submission" date="2020-06" db="EMBL/GenBank/DDBJ databases">
        <authorList>
            <person name="Sheffer M."/>
        </authorList>
    </citation>
    <scope>NUCLEOTIDE SEQUENCE</scope>
</reference>
<comment type="subcellular location">
    <subcellularLocation>
        <location evidence="1">Nucleus</location>
    </subcellularLocation>
</comment>
<evidence type="ECO:0000313" key="3">
    <source>
        <dbReference type="EMBL" id="KAF8781678.1"/>
    </source>
</evidence>
<dbReference type="InterPro" id="IPR009057">
    <property type="entry name" value="Homeodomain-like_sf"/>
</dbReference>
<accession>A0A8T0EYG4</accession>
<dbReference type="GO" id="GO:0005634">
    <property type="term" value="C:nucleus"/>
    <property type="evidence" value="ECO:0007669"/>
    <property type="project" value="UniProtKB-SubCell"/>
</dbReference>
<name>A0A8T0EYG4_ARGBR</name>
<gene>
    <name evidence="3" type="ORF">HNY73_012052</name>
</gene>
<dbReference type="SUPFAM" id="SSF46689">
    <property type="entry name" value="Homeodomain-like"/>
    <property type="match status" value="1"/>
</dbReference>
<organism evidence="3 4">
    <name type="scientific">Argiope bruennichi</name>
    <name type="common">Wasp spider</name>
    <name type="synonym">Aranea bruennichi</name>
    <dbReference type="NCBI Taxonomy" id="94029"/>
    <lineage>
        <taxon>Eukaryota</taxon>
        <taxon>Metazoa</taxon>
        <taxon>Ecdysozoa</taxon>
        <taxon>Arthropoda</taxon>
        <taxon>Chelicerata</taxon>
        <taxon>Arachnida</taxon>
        <taxon>Araneae</taxon>
        <taxon>Araneomorphae</taxon>
        <taxon>Entelegynae</taxon>
        <taxon>Araneoidea</taxon>
        <taxon>Araneidae</taxon>
        <taxon>Argiope</taxon>
    </lineage>
</organism>
<keyword evidence="4" id="KW-1185">Reference proteome</keyword>
<protein>
    <recommendedName>
        <fullName evidence="5">Paired domain-containing protein</fullName>
    </recommendedName>
</protein>
<evidence type="ECO:0008006" key="5">
    <source>
        <dbReference type="Google" id="ProtNLM"/>
    </source>
</evidence>
<dbReference type="EMBL" id="JABXBU010001863">
    <property type="protein sequence ID" value="KAF8781678.1"/>
    <property type="molecule type" value="Genomic_DNA"/>
</dbReference>
<evidence type="ECO:0000313" key="4">
    <source>
        <dbReference type="Proteomes" id="UP000807504"/>
    </source>
</evidence>
<evidence type="ECO:0000256" key="2">
    <source>
        <dbReference type="SAM" id="MobiDB-lite"/>
    </source>
</evidence>
<reference evidence="3" key="1">
    <citation type="journal article" date="2020" name="bioRxiv">
        <title>Chromosome-level reference genome of the European wasp spider Argiope bruennichi: a resource for studies on range expansion and evolutionary adaptation.</title>
        <authorList>
            <person name="Sheffer M.M."/>
            <person name="Hoppe A."/>
            <person name="Krehenwinkel H."/>
            <person name="Uhl G."/>
            <person name="Kuss A.W."/>
            <person name="Jensen L."/>
            <person name="Jensen C."/>
            <person name="Gillespie R.G."/>
            <person name="Hoff K.J."/>
            <person name="Prost S."/>
        </authorList>
    </citation>
    <scope>NUCLEOTIDE SEQUENCE</scope>
</reference>
<feature type="region of interest" description="Disordered" evidence="2">
    <location>
        <begin position="118"/>
        <end position="140"/>
    </location>
</feature>